<organism evidence="2 3">
    <name type="scientific">Nostoc linckia z8</name>
    <dbReference type="NCBI Taxonomy" id="1628746"/>
    <lineage>
        <taxon>Bacteria</taxon>
        <taxon>Bacillati</taxon>
        <taxon>Cyanobacteriota</taxon>
        <taxon>Cyanophyceae</taxon>
        <taxon>Nostocales</taxon>
        <taxon>Nostocaceae</taxon>
        <taxon>Nostoc</taxon>
    </lineage>
</organism>
<gene>
    <name evidence="2" type="ORF">VF08_28685</name>
</gene>
<evidence type="ECO:0000313" key="3">
    <source>
        <dbReference type="Proteomes" id="UP000222310"/>
    </source>
</evidence>
<dbReference type="AlphaFoldDB" id="A0A9Q5Z787"/>
<keyword evidence="1" id="KW-0732">Signal</keyword>
<protein>
    <submittedName>
        <fullName evidence="2">Uncharacterized protein</fullName>
    </submittedName>
</protein>
<dbReference type="Proteomes" id="UP000222310">
    <property type="component" value="Unassembled WGS sequence"/>
</dbReference>
<name>A0A9Q5Z787_NOSLI</name>
<comment type="caution">
    <text evidence="2">The sequence shown here is derived from an EMBL/GenBank/DDBJ whole genome shotgun (WGS) entry which is preliminary data.</text>
</comment>
<evidence type="ECO:0000256" key="1">
    <source>
        <dbReference type="SAM" id="SignalP"/>
    </source>
</evidence>
<reference evidence="2 3" key="1">
    <citation type="submission" date="2015-02" db="EMBL/GenBank/DDBJ databases">
        <title>Nostoc linckia genome annotation.</title>
        <authorList>
            <person name="Zhou Z."/>
        </authorList>
    </citation>
    <scope>NUCLEOTIDE SEQUENCE [LARGE SCALE GENOMIC DNA]</scope>
    <source>
        <strain evidence="3">z8</strain>
    </source>
</reference>
<proteinExistence type="predicted"/>
<feature type="chain" id="PRO_5040162247" evidence="1">
    <location>
        <begin position="26"/>
        <end position="125"/>
    </location>
</feature>
<dbReference type="EMBL" id="LAHD01000114">
    <property type="protein sequence ID" value="PHJ97424.1"/>
    <property type="molecule type" value="Genomic_DNA"/>
</dbReference>
<evidence type="ECO:0000313" key="2">
    <source>
        <dbReference type="EMBL" id="PHJ97424.1"/>
    </source>
</evidence>
<feature type="signal peptide" evidence="1">
    <location>
        <begin position="1"/>
        <end position="25"/>
    </location>
</feature>
<sequence length="125" mass="13822">MKKMIIALLIMLGLSLSLGQGPALAANDCLKTLNTGSATTIPVFYEDQAAFYGWSGGVVTNDMYYNACGQTVTIKVNYADWDKLRKDGKLDGIRYIYKTPKESKIGLRKIVGTQPTDVKPEDFYN</sequence>
<accession>A0A9Q5Z787</accession>